<dbReference type="Pfam" id="PF21799">
    <property type="entry name" value="MurD-like_N"/>
    <property type="match status" value="1"/>
</dbReference>
<evidence type="ECO:0000313" key="12">
    <source>
        <dbReference type="Proteomes" id="UP000095672"/>
    </source>
</evidence>
<evidence type="ECO:0000256" key="6">
    <source>
        <dbReference type="ARBA" id="ARBA00022840"/>
    </source>
</evidence>
<dbReference type="Proteomes" id="UP000095672">
    <property type="component" value="Chromosome"/>
</dbReference>
<dbReference type="InterPro" id="IPR036615">
    <property type="entry name" value="Mur_ligase_C_dom_sf"/>
</dbReference>
<feature type="domain" description="Mur ligase central" evidence="10">
    <location>
        <begin position="119"/>
        <end position="291"/>
    </location>
</feature>
<dbReference type="SUPFAM" id="SSF53623">
    <property type="entry name" value="MurD-like peptide ligases, catalytic domain"/>
    <property type="match status" value="1"/>
</dbReference>
<evidence type="ECO:0000256" key="4">
    <source>
        <dbReference type="ARBA" id="ARBA00022598"/>
    </source>
</evidence>
<dbReference type="GO" id="GO:0005737">
    <property type="term" value="C:cytoplasm"/>
    <property type="evidence" value="ECO:0007669"/>
    <property type="project" value="UniProtKB-SubCell"/>
</dbReference>
<dbReference type="KEGG" id="micc:AUP74_03372"/>
<dbReference type="GO" id="GO:0005524">
    <property type="term" value="F:ATP binding"/>
    <property type="evidence" value="ECO:0007669"/>
    <property type="project" value="UniProtKB-UniRule"/>
</dbReference>
<keyword evidence="7 8" id="KW-0132">Cell division</keyword>
<dbReference type="STRING" id="1769779.AUP74_03372"/>
<dbReference type="SUPFAM" id="SSF51984">
    <property type="entry name" value="MurCD N-terminal domain"/>
    <property type="match status" value="1"/>
</dbReference>
<dbReference type="InterPro" id="IPR005762">
    <property type="entry name" value="MurD"/>
</dbReference>
<dbReference type="EMBL" id="CP014143">
    <property type="protein sequence ID" value="AOS98737.1"/>
    <property type="molecule type" value="Genomic_DNA"/>
</dbReference>
<keyword evidence="7 8" id="KW-0573">Peptidoglycan synthesis</keyword>
<protein>
    <recommendedName>
        <fullName evidence="7 8">UDP-N-acetylmuramoylalanine--D-glutamate ligase</fullName>
        <ecNumber evidence="7 8">6.3.2.9</ecNumber>
    </recommendedName>
    <alternativeName>
        <fullName evidence="7">D-glutamic acid-adding enzyme</fullName>
    </alternativeName>
    <alternativeName>
        <fullName evidence="7">UDP-N-acetylmuramoyl-L-alanyl-D-glutamate synthetase</fullName>
    </alternativeName>
</protein>
<dbReference type="Gene3D" id="3.40.1190.10">
    <property type="entry name" value="Mur-like, catalytic domain"/>
    <property type="match status" value="1"/>
</dbReference>
<dbReference type="InterPro" id="IPR036565">
    <property type="entry name" value="Mur-like_cat_sf"/>
</dbReference>
<dbReference type="HAMAP" id="MF_00639">
    <property type="entry name" value="MurD"/>
    <property type="match status" value="1"/>
</dbReference>
<dbReference type="PANTHER" id="PTHR43692:SF1">
    <property type="entry name" value="UDP-N-ACETYLMURAMOYLALANINE--D-GLUTAMATE LIGASE"/>
    <property type="match status" value="1"/>
</dbReference>
<dbReference type="GO" id="GO:0008360">
    <property type="term" value="P:regulation of cell shape"/>
    <property type="evidence" value="ECO:0007669"/>
    <property type="project" value="UniProtKB-KW"/>
</dbReference>
<keyword evidence="7 8" id="KW-0133">Cell shape</keyword>
<evidence type="ECO:0000256" key="1">
    <source>
        <dbReference type="ARBA" id="ARBA00004496"/>
    </source>
</evidence>
<comment type="pathway">
    <text evidence="2 7 8">Cell wall biogenesis; peptidoglycan biosynthesis.</text>
</comment>
<keyword evidence="6 7" id="KW-0067">ATP-binding</keyword>
<evidence type="ECO:0000256" key="8">
    <source>
        <dbReference type="RuleBase" id="RU003664"/>
    </source>
</evidence>
<sequence length="461" mass="48144">MTLIATSQQKVVIGLGATGVSVVRYLLRAGCVPVVLDSRAQPPGLEEFRKQFPDVPVQLGPLDEDSLLSASEIITSPGVALAEPALQRALAEGIPVVGDIELFAREINGLEQPPKIAAITGSNGKSTVTTLLGQMAQRAGIRVGVGGNIGVPVLDLLEQGLPELYVLELSSFQLETTHTLAVTAATILNLSEDHMDRYPSMAAYHAAKQRIYRHAQQVVVNRDDPLTRAPLAEGVKEWSFGLDTPDLGQFGLRLVEGVEWLAQGVTKLMPLEDMAMVGRHNAANALAALALGHAVGLPMEAMLAVLREFPGLIHRCERIGDIDGVVFVNDSKGTNVGATRAALEGLGSSEKKIVLIAGGEGKGADFSPLAEAATALRGLVTIGVDGPKIAAALAGACTAESADSMDQAVAAAMAMAESGDYVLLSPACASFDMYRNFEARGEDFRRAVTALGASVPAGGAQ</sequence>
<comment type="similarity">
    <text evidence="7">Belongs to the MurCDEF family.</text>
</comment>
<gene>
    <name evidence="7 11" type="primary">murD</name>
    <name evidence="11" type="ORF">AUP74_03372</name>
</gene>
<evidence type="ECO:0000313" key="11">
    <source>
        <dbReference type="EMBL" id="AOS98737.1"/>
    </source>
</evidence>
<dbReference type="PANTHER" id="PTHR43692">
    <property type="entry name" value="UDP-N-ACETYLMURAMOYLALANINE--D-GLUTAMATE LIGASE"/>
    <property type="match status" value="1"/>
</dbReference>
<evidence type="ECO:0000256" key="2">
    <source>
        <dbReference type="ARBA" id="ARBA00004752"/>
    </source>
</evidence>
<dbReference type="NCBIfam" id="TIGR01087">
    <property type="entry name" value="murD"/>
    <property type="match status" value="1"/>
</dbReference>
<evidence type="ECO:0000256" key="7">
    <source>
        <dbReference type="HAMAP-Rule" id="MF_00639"/>
    </source>
</evidence>
<evidence type="ECO:0000256" key="3">
    <source>
        <dbReference type="ARBA" id="ARBA00022490"/>
    </source>
</evidence>
<dbReference type="OrthoDB" id="9809796at2"/>
<feature type="domain" description="Mur ligase C-terminal" evidence="9">
    <location>
        <begin position="314"/>
        <end position="428"/>
    </location>
</feature>
<dbReference type="Pfam" id="PF08245">
    <property type="entry name" value="Mur_ligase_M"/>
    <property type="match status" value="1"/>
</dbReference>
<keyword evidence="3 7" id="KW-0963">Cytoplasm</keyword>
<keyword evidence="7 8" id="KW-0961">Cell wall biogenesis/degradation</keyword>
<dbReference type="GO" id="GO:0008764">
    <property type="term" value="F:UDP-N-acetylmuramoylalanine-D-glutamate ligase activity"/>
    <property type="evidence" value="ECO:0007669"/>
    <property type="project" value="UniProtKB-UniRule"/>
</dbReference>
<evidence type="ECO:0000259" key="9">
    <source>
        <dbReference type="Pfam" id="PF02875"/>
    </source>
</evidence>
<dbReference type="InterPro" id="IPR013221">
    <property type="entry name" value="Mur_ligase_cen"/>
</dbReference>
<keyword evidence="7 8" id="KW-0131">Cell cycle</keyword>
<dbReference type="Pfam" id="PF02875">
    <property type="entry name" value="Mur_ligase_C"/>
    <property type="match status" value="1"/>
</dbReference>
<accession>A0A1C9WCA0</accession>
<keyword evidence="4 7" id="KW-0436">Ligase</keyword>
<keyword evidence="5 7" id="KW-0547">Nucleotide-binding</keyword>
<evidence type="ECO:0000256" key="5">
    <source>
        <dbReference type="ARBA" id="ARBA00022741"/>
    </source>
</evidence>
<dbReference type="GO" id="GO:0051301">
    <property type="term" value="P:cell division"/>
    <property type="evidence" value="ECO:0007669"/>
    <property type="project" value="UniProtKB-KW"/>
</dbReference>
<reference evidence="12" key="1">
    <citation type="submission" date="2016-01" db="EMBL/GenBank/DDBJ databases">
        <title>Complete genome sequence of Microbulbifer sp. CCB-MM1, a halophile isolated from Matang Mangrove Forest, Perak.</title>
        <authorList>
            <person name="Moh T.H."/>
            <person name="Dinesh B."/>
            <person name="Lau N.-S."/>
            <person name="Go F."/>
            <person name="Alexander Chong S.-C."/>
        </authorList>
    </citation>
    <scope>NUCLEOTIDE SEQUENCE [LARGE SCALE GENOMIC DNA]</scope>
    <source>
        <strain evidence="12">CCB-MM1</strain>
    </source>
</reference>
<organism evidence="11 12">
    <name type="scientific">Microbulbifer aggregans</name>
    <dbReference type="NCBI Taxonomy" id="1769779"/>
    <lineage>
        <taxon>Bacteria</taxon>
        <taxon>Pseudomonadati</taxon>
        <taxon>Pseudomonadota</taxon>
        <taxon>Gammaproteobacteria</taxon>
        <taxon>Cellvibrionales</taxon>
        <taxon>Microbulbiferaceae</taxon>
        <taxon>Microbulbifer</taxon>
    </lineage>
</organism>
<comment type="catalytic activity">
    <reaction evidence="7 8">
        <text>UDP-N-acetyl-alpha-D-muramoyl-L-alanine + D-glutamate + ATP = UDP-N-acetyl-alpha-D-muramoyl-L-alanyl-D-glutamate + ADP + phosphate + H(+)</text>
        <dbReference type="Rhea" id="RHEA:16429"/>
        <dbReference type="ChEBI" id="CHEBI:15378"/>
        <dbReference type="ChEBI" id="CHEBI:29986"/>
        <dbReference type="ChEBI" id="CHEBI:30616"/>
        <dbReference type="ChEBI" id="CHEBI:43474"/>
        <dbReference type="ChEBI" id="CHEBI:83898"/>
        <dbReference type="ChEBI" id="CHEBI:83900"/>
        <dbReference type="ChEBI" id="CHEBI:456216"/>
        <dbReference type="EC" id="6.3.2.9"/>
    </reaction>
</comment>
<dbReference type="InterPro" id="IPR004101">
    <property type="entry name" value="Mur_ligase_C"/>
</dbReference>
<comment type="subcellular location">
    <subcellularLocation>
        <location evidence="1 7 8">Cytoplasm</location>
    </subcellularLocation>
</comment>
<dbReference type="EC" id="6.3.2.9" evidence="7 8"/>
<dbReference type="GO" id="GO:0071555">
    <property type="term" value="P:cell wall organization"/>
    <property type="evidence" value="ECO:0007669"/>
    <property type="project" value="UniProtKB-KW"/>
</dbReference>
<keyword evidence="12" id="KW-1185">Reference proteome</keyword>
<dbReference type="AlphaFoldDB" id="A0A1C9WCA0"/>
<dbReference type="SUPFAM" id="SSF53244">
    <property type="entry name" value="MurD-like peptide ligases, peptide-binding domain"/>
    <property type="match status" value="1"/>
</dbReference>
<dbReference type="PATRIC" id="fig|1769779.3.peg.3361"/>
<evidence type="ECO:0000259" key="10">
    <source>
        <dbReference type="Pfam" id="PF08245"/>
    </source>
</evidence>
<feature type="binding site" evidence="7">
    <location>
        <begin position="121"/>
        <end position="127"/>
    </location>
    <ligand>
        <name>ATP</name>
        <dbReference type="ChEBI" id="CHEBI:30616"/>
    </ligand>
</feature>
<name>A0A1C9WCA0_9GAMM</name>
<proteinExistence type="inferred from homology"/>
<comment type="function">
    <text evidence="7 8">Cell wall formation. Catalyzes the addition of glutamate to the nucleotide precursor UDP-N-acetylmuramoyl-L-alanine (UMA).</text>
</comment>
<dbReference type="Gene3D" id="3.40.50.720">
    <property type="entry name" value="NAD(P)-binding Rossmann-like Domain"/>
    <property type="match status" value="1"/>
</dbReference>
<dbReference type="Gene3D" id="3.90.190.20">
    <property type="entry name" value="Mur ligase, C-terminal domain"/>
    <property type="match status" value="1"/>
</dbReference>
<dbReference type="GO" id="GO:0009252">
    <property type="term" value="P:peptidoglycan biosynthetic process"/>
    <property type="evidence" value="ECO:0007669"/>
    <property type="project" value="UniProtKB-UniRule"/>
</dbReference>
<dbReference type="RefSeq" id="WP_069948560.1">
    <property type="nucleotide sequence ID" value="NZ_CP014143.1"/>
</dbReference>
<dbReference type="UniPathway" id="UPA00219"/>